<protein>
    <recommendedName>
        <fullName evidence="4 7">dTDP-4-dehydrorhamnose 3,5-epimerase</fullName>
        <ecNumber evidence="3 7">5.1.3.13</ecNumber>
    </recommendedName>
    <alternativeName>
        <fullName evidence="7">Thymidine diphospho-4-keto-rhamnose 3,5-epimerase</fullName>
    </alternativeName>
</protein>
<comment type="function">
    <text evidence="2 7">Catalyzes the epimerization of the C3' and C5'positions of dTDP-6-deoxy-D-xylo-4-hexulose, forming dTDP-6-deoxy-L-lyxo-4-hexulose.</text>
</comment>
<keyword evidence="7" id="KW-0413">Isomerase</keyword>
<evidence type="ECO:0000256" key="4">
    <source>
        <dbReference type="ARBA" id="ARBA00019595"/>
    </source>
</evidence>
<dbReference type="GO" id="GO:0005829">
    <property type="term" value="C:cytosol"/>
    <property type="evidence" value="ECO:0007669"/>
    <property type="project" value="TreeGrafter"/>
</dbReference>
<proteinExistence type="inferred from homology"/>
<dbReference type="PANTHER" id="PTHR21047">
    <property type="entry name" value="DTDP-6-DEOXY-D-GLUCOSE-3,5 EPIMERASE"/>
    <property type="match status" value="1"/>
</dbReference>
<dbReference type="UniPathway" id="UPA00124"/>
<dbReference type="RefSeq" id="WP_090497942.1">
    <property type="nucleotide sequence ID" value="NZ_FNCH01000003.1"/>
</dbReference>
<dbReference type="NCBIfam" id="TIGR01221">
    <property type="entry name" value="rmlC"/>
    <property type="match status" value="1"/>
</dbReference>
<dbReference type="Pfam" id="PF00908">
    <property type="entry name" value="dTDP_sugar_isom"/>
    <property type="match status" value="1"/>
</dbReference>
<dbReference type="CDD" id="cd00438">
    <property type="entry name" value="cupin_RmlC"/>
    <property type="match status" value="1"/>
</dbReference>
<accession>A0A1G7RNL4</accession>
<evidence type="ECO:0000313" key="9">
    <source>
        <dbReference type="Proteomes" id="UP000199643"/>
    </source>
</evidence>
<reference evidence="9" key="1">
    <citation type="submission" date="2016-10" db="EMBL/GenBank/DDBJ databases">
        <authorList>
            <person name="Varghese N."/>
            <person name="Submissions S."/>
        </authorList>
    </citation>
    <scope>NUCLEOTIDE SEQUENCE [LARGE SCALE GENOMIC DNA]</scope>
    <source>
        <strain evidence="9">DSM 17933</strain>
    </source>
</reference>
<feature type="active site" description="Proton donor" evidence="5">
    <location>
        <position position="132"/>
    </location>
</feature>
<dbReference type="Proteomes" id="UP000199643">
    <property type="component" value="Unassembled WGS sequence"/>
</dbReference>
<dbReference type="InterPro" id="IPR000888">
    <property type="entry name" value="RmlC-like"/>
</dbReference>
<keyword evidence="9" id="KW-1185">Reference proteome</keyword>
<dbReference type="STRING" id="405671.SAMN05421827_103301"/>
<dbReference type="AlphaFoldDB" id="A0A1G7RNL4"/>
<evidence type="ECO:0000256" key="2">
    <source>
        <dbReference type="ARBA" id="ARBA00001997"/>
    </source>
</evidence>
<dbReference type="GO" id="GO:0019305">
    <property type="term" value="P:dTDP-rhamnose biosynthetic process"/>
    <property type="evidence" value="ECO:0007669"/>
    <property type="project" value="UniProtKB-UniRule"/>
</dbReference>
<feature type="active site" description="Proton acceptor" evidence="5">
    <location>
        <position position="62"/>
    </location>
</feature>
<evidence type="ECO:0000313" key="8">
    <source>
        <dbReference type="EMBL" id="SDG12356.1"/>
    </source>
</evidence>
<dbReference type="EMBL" id="FNCH01000003">
    <property type="protein sequence ID" value="SDG12356.1"/>
    <property type="molecule type" value="Genomic_DNA"/>
</dbReference>
<comment type="catalytic activity">
    <reaction evidence="1 7">
        <text>dTDP-4-dehydro-6-deoxy-alpha-D-glucose = dTDP-4-dehydro-beta-L-rhamnose</text>
        <dbReference type="Rhea" id="RHEA:16969"/>
        <dbReference type="ChEBI" id="CHEBI:57649"/>
        <dbReference type="ChEBI" id="CHEBI:62830"/>
        <dbReference type="EC" id="5.1.3.13"/>
    </reaction>
</comment>
<feature type="site" description="Participates in a stacking interaction with the thymidine ring of dTDP-4-oxo-6-deoxyglucose" evidence="6">
    <location>
        <position position="138"/>
    </location>
</feature>
<evidence type="ECO:0000256" key="3">
    <source>
        <dbReference type="ARBA" id="ARBA00012098"/>
    </source>
</evidence>
<dbReference type="EC" id="5.1.3.13" evidence="3 7"/>
<name>A0A1G7RNL4_9SPHI</name>
<dbReference type="SUPFAM" id="SSF51182">
    <property type="entry name" value="RmlC-like cupins"/>
    <property type="match status" value="1"/>
</dbReference>
<evidence type="ECO:0000256" key="6">
    <source>
        <dbReference type="PIRSR" id="PIRSR600888-3"/>
    </source>
</evidence>
<gene>
    <name evidence="8" type="ORF">SAMN05421827_103301</name>
</gene>
<evidence type="ECO:0000256" key="7">
    <source>
        <dbReference type="RuleBase" id="RU364069"/>
    </source>
</evidence>
<evidence type="ECO:0000256" key="1">
    <source>
        <dbReference type="ARBA" id="ARBA00001298"/>
    </source>
</evidence>
<comment type="subunit">
    <text evidence="7">Homodimer.</text>
</comment>
<organism evidence="8 9">
    <name type="scientific">Pedobacter terrae</name>
    <dbReference type="NCBI Taxonomy" id="405671"/>
    <lineage>
        <taxon>Bacteria</taxon>
        <taxon>Pseudomonadati</taxon>
        <taxon>Bacteroidota</taxon>
        <taxon>Sphingobacteriia</taxon>
        <taxon>Sphingobacteriales</taxon>
        <taxon>Sphingobacteriaceae</taxon>
        <taxon>Pedobacter</taxon>
    </lineage>
</organism>
<dbReference type="GO" id="GO:0008830">
    <property type="term" value="F:dTDP-4-dehydrorhamnose 3,5-epimerase activity"/>
    <property type="evidence" value="ECO:0007669"/>
    <property type="project" value="UniProtKB-UniRule"/>
</dbReference>
<comment type="similarity">
    <text evidence="7">Belongs to the dTDP-4-dehydrorhamnose 3,5-epimerase family.</text>
</comment>
<comment type="pathway">
    <text evidence="7">Carbohydrate biosynthesis; dTDP-L-rhamnose biosynthesis.</text>
</comment>
<evidence type="ECO:0000256" key="5">
    <source>
        <dbReference type="PIRSR" id="PIRSR600888-1"/>
    </source>
</evidence>
<dbReference type="PANTHER" id="PTHR21047:SF2">
    <property type="entry name" value="THYMIDINE DIPHOSPHO-4-KETO-RHAMNOSE 3,5-EPIMERASE"/>
    <property type="match status" value="1"/>
</dbReference>
<dbReference type="InterPro" id="IPR014710">
    <property type="entry name" value="RmlC-like_jellyroll"/>
</dbReference>
<dbReference type="Gene3D" id="2.60.120.10">
    <property type="entry name" value="Jelly Rolls"/>
    <property type="match status" value="1"/>
</dbReference>
<dbReference type="GO" id="GO:0000271">
    <property type="term" value="P:polysaccharide biosynthetic process"/>
    <property type="evidence" value="ECO:0007669"/>
    <property type="project" value="TreeGrafter"/>
</dbReference>
<dbReference type="InterPro" id="IPR011051">
    <property type="entry name" value="RmlC_Cupin_sf"/>
</dbReference>
<dbReference type="OrthoDB" id="9800680at2"/>
<sequence>MEITETGIKDCLILKPRVFDDARGYFFESFNQQTFEDKTGLSGAFVQDNQSYSSYGVIRGLHAQTGAFAQAKLVRVTKGEVLDVAVDVRPGSPTYGQHVAVRLSAENKLQLYIPRGFVHGFSVLSETVEFLYKCDNFYNKASETGVIYNDTDLNIDWLIPAGMESISEKDMLLKPFAELQHG</sequence>